<comment type="caution">
    <text evidence="3">The sequence shown here is derived from an EMBL/GenBank/DDBJ whole genome shotgun (WGS) entry which is preliminary data.</text>
</comment>
<dbReference type="Pfam" id="PF00296">
    <property type="entry name" value="Bac_luciferase"/>
    <property type="match status" value="1"/>
</dbReference>
<organism evidence="3 4">
    <name type="scientific">Streptomyces iconiensis</name>
    <dbReference type="NCBI Taxonomy" id="1384038"/>
    <lineage>
        <taxon>Bacteria</taxon>
        <taxon>Bacillati</taxon>
        <taxon>Actinomycetota</taxon>
        <taxon>Actinomycetes</taxon>
        <taxon>Kitasatosporales</taxon>
        <taxon>Streptomycetaceae</taxon>
        <taxon>Streptomyces</taxon>
    </lineage>
</organism>
<dbReference type="InterPro" id="IPR050766">
    <property type="entry name" value="Bact_Lucif_Oxidored"/>
</dbReference>
<keyword evidence="3" id="KW-0560">Oxidoreductase</keyword>
<evidence type="ECO:0000256" key="1">
    <source>
        <dbReference type="ARBA" id="ARBA00007789"/>
    </source>
</evidence>
<dbReference type="Proteomes" id="UP001214441">
    <property type="component" value="Unassembled WGS sequence"/>
</dbReference>
<dbReference type="EMBL" id="JANCPR020000058">
    <property type="protein sequence ID" value="MDJ1137476.1"/>
    <property type="molecule type" value="Genomic_DNA"/>
</dbReference>
<dbReference type="InterPro" id="IPR019949">
    <property type="entry name" value="CmoO-like"/>
</dbReference>
<feature type="domain" description="Luciferase-like" evidence="2">
    <location>
        <begin position="19"/>
        <end position="307"/>
    </location>
</feature>
<evidence type="ECO:0000259" key="2">
    <source>
        <dbReference type="Pfam" id="PF00296"/>
    </source>
</evidence>
<accession>A0ABT7A814</accession>
<comment type="similarity">
    <text evidence="1">To bacterial alkanal monooxygenase alpha and beta chains.</text>
</comment>
<dbReference type="InterPro" id="IPR036661">
    <property type="entry name" value="Luciferase-like_sf"/>
</dbReference>
<dbReference type="Gene3D" id="3.20.20.30">
    <property type="entry name" value="Luciferase-like domain"/>
    <property type="match status" value="1"/>
</dbReference>
<dbReference type="InterPro" id="IPR011251">
    <property type="entry name" value="Luciferase-like_dom"/>
</dbReference>
<dbReference type="SUPFAM" id="SSF51679">
    <property type="entry name" value="Bacterial luciferase-like"/>
    <property type="match status" value="1"/>
</dbReference>
<dbReference type="EC" id="1.-.-.-" evidence="3"/>
<dbReference type="PANTHER" id="PTHR30137:SF6">
    <property type="entry name" value="LUCIFERASE-LIKE MONOOXYGENASE"/>
    <property type="match status" value="1"/>
</dbReference>
<name>A0ABT7A814_9ACTN</name>
<protein>
    <submittedName>
        <fullName evidence="3">LLM class flavin-dependent oxidoreductase</fullName>
        <ecNumber evidence="3">1.-.-.-</ecNumber>
    </submittedName>
</protein>
<keyword evidence="4" id="KW-1185">Reference proteome</keyword>
<gene>
    <name evidence="3" type="ORF">NMN56_037100</name>
</gene>
<evidence type="ECO:0000313" key="4">
    <source>
        <dbReference type="Proteomes" id="UP001214441"/>
    </source>
</evidence>
<dbReference type="RefSeq" id="WP_274047217.1">
    <property type="nucleotide sequence ID" value="NZ_JANCPR020000058.1"/>
</dbReference>
<dbReference type="CDD" id="cd00347">
    <property type="entry name" value="Flavin_utilizing_monoxygenases"/>
    <property type="match status" value="1"/>
</dbReference>
<dbReference type="NCBIfam" id="TIGR03558">
    <property type="entry name" value="oxido_grp_1"/>
    <property type="match status" value="1"/>
</dbReference>
<dbReference type="GO" id="GO:0016491">
    <property type="term" value="F:oxidoreductase activity"/>
    <property type="evidence" value="ECO:0007669"/>
    <property type="project" value="UniProtKB-KW"/>
</dbReference>
<evidence type="ECO:0000313" key="3">
    <source>
        <dbReference type="EMBL" id="MDJ1137476.1"/>
    </source>
</evidence>
<sequence>MARSADVPLSVLDVVPVFEEGSATGALRDTVALAPRIEELGYLRYWVAEHHNIPSLATSAPAILVGRLAAATTTLRVGSGGVLLPNHPPLVVSEQFGTLEALYSGRIDLGLGRASGTDPITARALRRVPEGTDDDFPSRIRELSGYFAPGTPTTGITAVPAEDGRPDLWVLGSSPSSAELAGALGLPYAFAHQINPHATATALDHYRMAFRPSAQLDRPRNLIAVLTTVADTDEAAWRVASPYLLGKLRMQTVQRFDAFPSEGTSAAHTYSSTERTFLQDLAEPQLIGGPRTVRDKLTALLQHTGADEVMALTIVPDQEDRLRSFALLAEAAAGVRPVSAEGASARL</sequence>
<reference evidence="3 4" key="1">
    <citation type="submission" date="2023-05" db="EMBL/GenBank/DDBJ databases">
        <title>Streptantibioticus silvisoli sp. nov., acidotolerant actinomycetes 1 from pine litter.</title>
        <authorList>
            <person name="Swiecimska M."/>
            <person name="Golinska P."/>
            <person name="Sangal V."/>
            <person name="Wachnowicz B."/>
            <person name="Goodfellow M."/>
        </authorList>
    </citation>
    <scope>NUCLEOTIDE SEQUENCE [LARGE SCALE GENOMIC DNA]</scope>
    <source>
        <strain evidence="3 4">DSM 42109</strain>
    </source>
</reference>
<proteinExistence type="predicted"/>
<dbReference type="PANTHER" id="PTHR30137">
    <property type="entry name" value="LUCIFERASE-LIKE MONOOXYGENASE"/>
    <property type="match status" value="1"/>
</dbReference>